<evidence type="ECO:0000256" key="2">
    <source>
        <dbReference type="ARBA" id="ARBA00022980"/>
    </source>
</evidence>
<dbReference type="SUPFAM" id="SSF50249">
    <property type="entry name" value="Nucleic acid-binding proteins"/>
    <property type="match status" value="1"/>
</dbReference>
<dbReference type="OrthoDB" id="268576at2759"/>
<dbReference type="InterPro" id="IPR002171">
    <property type="entry name" value="Ribosomal_uL2"/>
</dbReference>
<dbReference type="PANTHER" id="PTHR13691:SF73">
    <property type="entry name" value="LARGE RIBOSOMAL SUBUNIT PROTEIN UL2M"/>
    <property type="match status" value="1"/>
</dbReference>
<organism evidence="6 7">
    <name type="scientific">Hypsibius exemplaris</name>
    <name type="common">Freshwater tardigrade</name>
    <dbReference type="NCBI Taxonomy" id="2072580"/>
    <lineage>
        <taxon>Eukaryota</taxon>
        <taxon>Metazoa</taxon>
        <taxon>Ecdysozoa</taxon>
        <taxon>Tardigrada</taxon>
        <taxon>Eutardigrada</taxon>
        <taxon>Parachela</taxon>
        <taxon>Hypsibioidea</taxon>
        <taxon>Hypsibiidae</taxon>
        <taxon>Hypsibius</taxon>
    </lineage>
</organism>
<name>A0A1W0WVA6_HYPEX</name>
<feature type="domain" description="Large ribosomal subunit protein uL2 C-terminal" evidence="4">
    <location>
        <begin position="229"/>
        <end position="344"/>
    </location>
</feature>
<dbReference type="InterPro" id="IPR022666">
    <property type="entry name" value="Ribosomal_uL2_RNA-bd_dom"/>
</dbReference>
<dbReference type="Gene3D" id="2.30.30.30">
    <property type="match status" value="1"/>
</dbReference>
<dbReference type="InterPro" id="IPR008991">
    <property type="entry name" value="Translation_prot_SH3-like_sf"/>
</dbReference>
<dbReference type="GO" id="GO:0003723">
    <property type="term" value="F:RNA binding"/>
    <property type="evidence" value="ECO:0007669"/>
    <property type="project" value="TreeGrafter"/>
</dbReference>
<dbReference type="SMART" id="SM01382">
    <property type="entry name" value="Ribosomal_L2_C"/>
    <property type="match status" value="1"/>
</dbReference>
<proteinExistence type="inferred from homology"/>
<feature type="domain" description="Large ribosomal subunit protein uL2 RNA-binding" evidence="5">
    <location>
        <begin position="138"/>
        <end position="218"/>
    </location>
</feature>
<dbReference type="Proteomes" id="UP000192578">
    <property type="component" value="Unassembled WGS sequence"/>
</dbReference>
<sequence length="372" mass="42297">MSVLLCEMKMFALRKICNHTVTTIFTRGLANARSQNNNNNDPLANVPRSPFLKIKPRREACQRETKDPREVFAKPLLTPDVSETEYALRHNDYRRTFDRKDLGRKPRKQIELPPTKFDVKEWPENYTVKPLKTVRTGGRHPITGRVVYRRIGGGVYRDHLWIDINRNYIPEDRTIEEKVMEVREDPNRSGFVALIGHEDHQHWIIATENMKVGQIIKSSRAVGRMSIRAYEGDTYAVGALPIGTVVSSLELIEGHGCRVARAAGCCATILKKEDASVVIQLPSKLQVRVSSKCLATVGRVSNPQWIKIPWGTAGATRDRGIRPKSGLWHRKDGYCGRKIHPAKPLRNYLIPTEPKLLEFAFQPLKRANGLLK</sequence>
<comment type="caution">
    <text evidence="6">The sequence shown here is derived from an EMBL/GenBank/DDBJ whole genome shotgun (WGS) entry which is preliminary data.</text>
</comment>
<gene>
    <name evidence="6" type="ORF">BV898_06750</name>
</gene>
<dbReference type="EMBL" id="MTYJ01000042">
    <property type="protein sequence ID" value="OQV19110.1"/>
    <property type="molecule type" value="Genomic_DNA"/>
</dbReference>
<protein>
    <submittedName>
        <fullName evidence="6">39S ribosomal protein L2, mitochondrial</fullName>
    </submittedName>
</protein>
<evidence type="ECO:0000259" key="5">
    <source>
        <dbReference type="SMART" id="SM01383"/>
    </source>
</evidence>
<evidence type="ECO:0000256" key="1">
    <source>
        <dbReference type="ARBA" id="ARBA00005636"/>
    </source>
</evidence>
<dbReference type="GO" id="GO:0032543">
    <property type="term" value="P:mitochondrial translation"/>
    <property type="evidence" value="ECO:0007669"/>
    <property type="project" value="TreeGrafter"/>
</dbReference>
<dbReference type="Pfam" id="PF03947">
    <property type="entry name" value="Ribosomal_L2_C"/>
    <property type="match status" value="1"/>
</dbReference>
<evidence type="ECO:0000256" key="3">
    <source>
        <dbReference type="ARBA" id="ARBA00023274"/>
    </source>
</evidence>
<keyword evidence="7" id="KW-1185">Reference proteome</keyword>
<keyword evidence="3" id="KW-0687">Ribonucleoprotein</keyword>
<dbReference type="SUPFAM" id="SSF50104">
    <property type="entry name" value="Translation proteins SH3-like domain"/>
    <property type="match status" value="1"/>
</dbReference>
<dbReference type="GO" id="GO:0005762">
    <property type="term" value="C:mitochondrial large ribosomal subunit"/>
    <property type="evidence" value="ECO:0007669"/>
    <property type="project" value="TreeGrafter"/>
</dbReference>
<dbReference type="InterPro" id="IPR012340">
    <property type="entry name" value="NA-bd_OB-fold"/>
</dbReference>
<comment type="similarity">
    <text evidence="1">Belongs to the universal ribosomal protein uL2 family.</text>
</comment>
<evidence type="ECO:0000313" key="6">
    <source>
        <dbReference type="EMBL" id="OQV19110.1"/>
    </source>
</evidence>
<accession>A0A1W0WVA6</accession>
<reference evidence="7" key="1">
    <citation type="submission" date="2017-01" db="EMBL/GenBank/DDBJ databases">
        <title>Comparative genomics of anhydrobiosis in the tardigrade Hypsibius dujardini.</title>
        <authorList>
            <person name="Yoshida Y."/>
            <person name="Koutsovoulos G."/>
            <person name="Laetsch D."/>
            <person name="Stevens L."/>
            <person name="Kumar S."/>
            <person name="Horikawa D."/>
            <person name="Ishino K."/>
            <person name="Komine S."/>
            <person name="Tomita M."/>
            <person name="Blaxter M."/>
            <person name="Arakawa K."/>
        </authorList>
    </citation>
    <scope>NUCLEOTIDE SEQUENCE [LARGE SCALE GENOMIC DNA]</scope>
    <source>
        <strain evidence="7">Z151</strain>
    </source>
</reference>
<dbReference type="AlphaFoldDB" id="A0A1W0WVA6"/>
<evidence type="ECO:0000259" key="4">
    <source>
        <dbReference type="SMART" id="SM01382"/>
    </source>
</evidence>
<dbReference type="PANTHER" id="PTHR13691">
    <property type="entry name" value="RIBOSOMAL PROTEIN L2"/>
    <property type="match status" value="1"/>
</dbReference>
<dbReference type="SMART" id="SM01383">
    <property type="entry name" value="Ribosomal_L2"/>
    <property type="match status" value="1"/>
</dbReference>
<evidence type="ECO:0000313" key="7">
    <source>
        <dbReference type="Proteomes" id="UP000192578"/>
    </source>
</evidence>
<dbReference type="GO" id="GO:0003735">
    <property type="term" value="F:structural constituent of ribosome"/>
    <property type="evidence" value="ECO:0007669"/>
    <property type="project" value="InterPro"/>
</dbReference>
<dbReference type="InterPro" id="IPR014722">
    <property type="entry name" value="Rib_uL2_dom2"/>
</dbReference>
<keyword evidence="2 6" id="KW-0689">Ribosomal protein</keyword>
<dbReference type="InterPro" id="IPR022669">
    <property type="entry name" value="Ribosomal_uL2_C"/>
</dbReference>
<dbReference type="Gene3D" id="2.40.50.140">
    <property type="entry name" value="Nucleic acid-binding proteins"/>
    <property type="match status" value="1"/>
</dbReference>
<dbReference type="Pfam" id="PF00181">
    <property type="entry name" value="Ribosomal_L2_N"/>
    <property type="match status" value="1"/>
</dbReference>